<dbReference type="Proteomes" id="UP000287651">
    <property type="component" value="Unassembled WGS sequence"/>
</dbReference>
<accession>A0A426YZD5</accession>
<evidence type="ECO:0000313" key="4">
    <source>
        <dbReference type="Proteomes" id="UP000287651"/>
    </source>
</evidence>
<gene>
    <name evidence="3" type="ORF">B296_00013861</name>
</gene>
<keyword evidence="2" id="KW-0732">Signal</keyword>
<organism evidence="3 4">
    <name type="scientific">Ensete ventricosum</name>
    <name type="common">Abyssinian banana</name>
    <name type="synonym">Musa ensete</name>
    <dbReference type="NCBI Taxonomy" id="4639"/>
    <lineage>
        <taxon>Eukaryota</taxon>
        <taxon>Viridiplantae</taxon>
        <taxon>Streptophyta</taxon>
        <taxon>Embryophyta</taxon>
        <taxon>Tracheophyta</taxon>
        <taxon>Spermatophyta</taxon>
        <taxon>Magnoliopsida</taxon>
        <taxon>Liliopsida</taxon>
        <taxon>Zingiberales</taxon>
        <taxon>Musaceae</taxon>
        <taxon>Ensete</taxon>
    </lineage>
</organism>
<comment type="caution">
    <text evidence="3">The sequence shown here is derived from an EMBL/GenBank/DDBJ whole genome shotgun (WGS) entry which is preliminary data.</text>
</comment>
<feature type="signal peptide" evidence="2">
    <location>
        <begin position="1"/>
        <end position="28"/>
    </location>
</feature>
<dbReference type="AlphaFoldDB" id="A0A426YZD5"/>
<feature type="chain" id="PRO_5019246074" evidence="2">
    <location>
        <begin position="29"/>
        <end position="98"/>
    </location>
</feature>
<name>A0A426YZD5_ENSVE</name>
<feature type="region of interest" description="Disordered" evidence="1">
    <location>
        <begin position="61"/>
        <end position="98"/>
    </location>
</feature>
<sequence>MPFYSVLVLRVCICILHLLGPFLRPMLSLRESKPCDTLAYQSVKVSLPRDLLESLRLTKEKTGQKKQFPRGPQATAQANTSYSHMQITSMDITNSERF</sequence>
<dbReference type="EMBL" id="AMZH03009332">
    <property type="protein sequence ID" value="RRT57088.1"/>
    <property type="molecule type" value="Genomic_DNA"/>
</dbReference>
<evidence type="ECO:0000256" key="2">
    <source>
        <dbReference type="SAM" id="SignalP"/>
    </source>
</evidence>
<proteinExistence type="predicted"/>
<reference evidence="3 4" key="1">
    <citation type="journal article" date="2014" name="Agronomy (Basel)">
        <title>A Draft Genome Sequence for Ensete ventricosum, the Drought-Tolerant Tree Against Hunger.</title>
        <authorList>
            <person name="Harrison J."/>
            <person name="Moore K.A."/>
            <person name="Paszkiewicz K."/>
            <person name="Jones T."/>
            <person name="Grant M."/>
            <person name="Ambacheew D."/>
            <person name="Muzemil S."/>
            <person name="Studholme D.J."/>
        </authorList>
    </citation>
    <scope>NUCLEOTIDE SEQUENCE [LARGE SCALE GENOMIC DNA]</scope>
</reference>
<feature type="compositionally biased region" description="Polar residues" evidence="1">
    <location>
        <begin position="74"/>
        <end position="98"/>
    </location>
</feature>
<evidence type="ECO:0000313" key="3">
    <source>
        <dbReference type="EMBL" id="RRT57088.1"/>
    </source>
</evidence>
<evidence type="ECO:0000256" key="1">
    <source>
        <dbReference type="SAM" id="MobiDB-lite"/>
    </source>
</evidence>
<protein>
    <submittedName>
        <fullName evidence="3">Uncharacterized protein</fullName>
    </submittedName>
</protein>